<evidence type="ECO:0000313" key="1">
    <source>
        <dbReference type="EMBL" id="GMF00117.1"/>
    </source>
</evidence>
<protein>
    <submittedName>
        <fullName evidence="1">Unnamed protein product</fullName>
    </submittedName>
</protein>
<dbReference type="EMBL" id="BSXS01011274">
    <property type="protein sequence ID" value="GMF00117.1"/>
    <property type="molecule type" value="Genomic_DNA"/>
</dbReference>
<reference evidence="1" key="1">
    <citation type="submission" date="2023-04" db="EMBL/GenBank/DDBJ databases">
        <title>Ambrosiozyma monospora NBRC 10751.</title>
        <authorList>
            <person name="Ichikawa N."/>
            <person name="Sato H."/>
            <person name="Tonouchi N."/>
        </authorList>
    </citation>
    <scope>NUCLEOTIDE SEQUENCE</scope>
    <source>
        <strain evidence="1">NBRC 10751</strain>
    </source>
</reference>
<gene>
    <name evidence="1" type="ORF">Amon02_001092200</name>
</gene>
<accession>A0ACB5U226</accession>
<organism evidence="1 2">
    <name type="scientific">Ambrosiozyma monospora</name>
    <name type="common">Yeast</name>
    <name type="synonym">Endomycopsis monosporus</name>
    <dbReference type="NCBI Taxonomy" id="43982"/>
    <lineage>
        <taxon>Eukaryota</taxon>
        <taxon>Fungi</taxon>
        <taxon>Dikarya</taxon>
        <taxon>Ascomycota</taxon>
        <taxon>Saccharomycotina</taxon>
        <taxon>Pichiomycetes</taxon>
        <taxon>Pichiales</taxon>
        <taxon>Pichiaceae</taxon>
        <taxon>Ambrosiozyma</taxon>
    </lineage>
</organism>
<evidence type="ECO:0000313" key="2">
    <source>
        <dbReference type="Proteomes" id="UP001165064"/>
    </source>
</evidence>
<comment type="caution">
    <text evidence="1">The sequence shown here is derived from an EMBL/GenBank/DDBJ whole genome shotgun (WGS) entry which is preliminary data.</text>
</comment>
<keyword evidence="2" id="KW-1185">Reference proteome</keyword>
<name>A0ACB5U226_AMBMO</name>
<sequence length="259" mass="28406">MGSPYKTNPFPNNVQFPSGSFPPNHHTCAPSNIPCDAQVPVSLHQRPINSQSSSMETNSGPSSVPVTNVIDKSLAPLPPIPGQLTSQNQQQLQRHVPTKSIASDEFERTKNSNSGPGSLLHEDVQSTSSSSRSSSEDLEKALQSVATIMFPNIPDFIGEIGKDSKMDEEEVSLMGDASVMGVAVTDMDRRNFSYEVDSESVTPASKGFSFVQLMNKMITMMNGLISKVSTRMRVWMSKSRMRNQIALKKKEMTLKKLLI</sequence>
<dbReference type="Proteomes" id="UP001165064">
    <property type="component" value="Unassembled WGS sequence"/>
</dbReference>
<proteinExistence type="predicted"/>